<keyword evidence="5" id="KW-0816">Tricarboxylic acid cycle</keyword>
<dbReference type="InterPro" id="IPR017900">
    <property type="entry name" value="4Fe4S_Fe_S_CS"/>
</dbReference>
<keyword evidence="7" id="KW-0560">Oxidoreductase</keyword>
<dbReference type="InterPro" id="IPR050573">
    <property type="entry name" value="SDH/FRD_Iron-Sulfur"/>
</dbReference>
<evidence type="ECO:0000256" key="9">
    <source>
        <dbReference type="ARBA" id="ARBA00034078"/>
    </source>
</evidence>
<feature type="non-terminal residue" evidence="11">
    <location>
        <position position="136"/>
    </location>
</feature>
<dbReference type="EC" id="1.3.5.1" evidence="4"/>
<proteinExistence type="inferred from homology"/>
<dbReference type="PANTHER" id="PTHR11921">
    <property type="entry name" value="SUCCINATE DEHYDROGENASE IRON-SULFUR PROTEIN"/>
    <property type="match status" value="1"/>
</dbReference>
<comment type="cofactor">
    <cofactor evidence="2">
        <name>[4Fe-4S] cluster</name>
        <dbReference type="ChEBI" id="CHEBI:49883"/>
    </cofactor>
</comment>
<sequence length="136" mass="15365">MKALEDAKSKGDNAIKIEPMEAHPILKDLVTDFDDFFEKHASVSPGLYRNDPREKYKAGKEYKQSAGERNAYLPFSYCIMCGLCMDACPVVNTNPSFKGPQALSQIYRYGMDSRDQMKDRLESVDSMDGVWGCEFA</sequence>
<dbReference type="NCBIfam" id="TIGR00384">
    <property type="entry name" value="dhsB"/>
    <property type="match status" value="1"/>
</dbReference>
<name>T0Y5N9_9ZZZZ</name>
<dbReference type="GO" id="GO:0022904">
    <property type="term" value="P:respiratory electron transport chain"/>
    <property type="evidence" value="ECO:0007669"/>
    <property type="project" value="TreeGrafter"/>
</dbReference>
<comment type="caution">
    <text evidence="11">The sequence shown here is derived from an EMBL/GenBank/DDBJ whole genome shotgun (WGS) entry which is preliminary data.</text>
</comment>
<evidence type="ECO:0000256" key="5">
    <source>
        <dbReference type="ARBA" id="ARBA00022532"/>
    </source>
</evidence>
<dbReference type="GO" id="GO:0051538">
    <property type="term" value="F:3 iron, 4 sulfur cluster binding"/>
    <property type="evidence" value="ECO:0007669"/>
    <property type="project" value="UniProtKB-KW"/>
</dbReference>
<reference evidence="11" key="1">
    <citation type="submission" date="2013-08" db="EMBL/GenBank/DDBJ databases">
        <authorList>
            <person name="Mendez C."/>
            <person name="Richter M."/>
            <person name="Ferrer M."/>
            <person name="Sanchez J."/>
        </authorList>
    </citation>
    <scope>NUCLEOTIDE SEQUENCE</scope>
</reference>
<dbReference type="AlphaFoldDB" id="T0Y5N9"/>
<dbReference type="EMBL" id="AUZY01012919">
    <property type="protein sequence ID" value="EQD27217.1"/>
    <property type="molecule type" value="Genomic_DNA"/>
</dbReference>
<evidence type="ECO:0000256" key="3">
    <source>
        <dbReference type="ARBA" id="ARBA00009433"/>
    </source>
</evidence>
<dbReference type="PROSITE" id="PS00198">
    <property type="entry name" value="4FE4S_FER_1"/>
    <property type="match status" value="1"/>
</dbReference>
<accession>T0Y5N9</accession>
<evidence type="ECO:0000256" key="6">
    <source>
        <dbReference type="ARBA" id="ARBA00022714"/>
    </source>
</evidence>
<evidence type="ECO:0000256" key="7">
    <source>
        <dbReference type="ARBA" id="ARBA00023002"/>
    </source>
</evidence>
<organism evidence="11">
    <name type="scientific">mine drainage metagenome</name>
    <dbReference type="NCBI Taxonomy" id="410659"/>
    <lineage>
        <taxon>unclassified sequences</taxon>
        <taxon>metagenomes</taxon>
        <taxon>ecological metagenomes</taxon>
    </lineage>
</organism>
<evidence type="ECO:0000256" key="8">
    <source>
        <dbReference type="ARBA" id="ARBA00023291"/>
    </source>
</evidence>
<dbReference type="GO" id="GO:0051537">
    <property type="term" value="F:2 iron, 2 sulfur cluster binding"/>
    <property type="evidence" value="ECO:0007669"/>
    <property type="project" value="UniProtKB-KW"/>
</dbReference>
<dbReference type="InterPro" id="IPR009051">
    <property type="entry name" value="Helical_ferredxn"/>
</dbReference>
<evidence type="ECO:0000256" key="1">
    <source>
        <dbReference type="ARBA" id="ARBA00001927"/>
    </source>
</evidence>
<comment type="similarity">
    <text evidence="3">Belongs to the succinate dehydrogenase/fumarate reductase iron-sulfur protein family.</text>
</comment>
<dbReference type="Pfam" id="PF13183">
    <property type="entry name" value="Fer4_8"/>
    <property type="match status" value="1"/>
</dbReference>
<dbReference type="GO" id="GO:0006099">
    <property type="term" value="P:tricarboxylic acid cycle"/>
    <property type="evidence" value="ECO:0007669"/>
    <property type="project" value="UniProtKB-KW"/>
</dbReference>
<dbReference type="PROSITE" id="PS51379">
    <property type="entry name" value="4FE4S_FER_2"/>
    <property type="match status" value="1"/>
</dbReference>
<dbReference type="InterPro" id="IPR004489">
    <property type="entry name" value="Succ_DH/fum_Rdtase_Fe-S"/>
</dbReference>
<comment type="cofactor">
    <cofactor evidence="1">
        <name>[3Fe-4S] cluster</name>
        <dbReference type="ChEBI" id="CHEBI:21137"/>
    </cofactor>
</comment>
<evidence type="ECO:0000256" key="4">
    <source>
        <dbReference type="ARBA" id="ARBA00012792"/>
    </source>
</evidence>
<dbReference type="Gene3D" id="1.10.1060.10">
    <property type="entry name" value="Alpha-helical ferredoxin"/>
    <property type="match status" value="1"/>
</dbReference>
<dbReference type="GO" id="GO:0008177">
    <property type="term" value="F:succinate dehydrogenase (quinone) activity"/>
    <property type="evidence" value="ECO:0007669"/>
    <property type="project" value="UniProtKB-EC"/>
</dbReference>
<keyword evidence="6" id="KW-0411">Iron-sulfur</keyword>
<evidence type="ECO:0000259" key="10">
    <source>
        <dbReference type="PROSITE" id="PS51379"/>
    </source>
</evidence>
<keyword evidence="6" id="KW-0001">2Fe-2S</keyword>
<dbReference type="SUPFAM" id="SSF46548">
    <property type="entry name" value="alpha-helical ferredoxin"/>
    <property type="match status" value="1"/>
</dbReference>
<gene>
    <name evidence="11" type="ORF">B1B_19237</name>
</gene>
<reference evidence="11" key="2">
    <citation type="journal article" date="2014" name="ISME J.">
        <title>Microbial stratification in low pH oxic and suboxic macroscopic growths along an acid mine drainage.</title>
        <authorList>
            <person name="Mendez-Garcia C."/>
            <person name="Mesa V."/>
            <person name="Sprenger R.R."/>
            <person name="Richter M."/>
            <person name="Diez M.S."/>
            <person name="Solano J."/>
            <person name="Bargiela R."/>
            <person name="Golyshina O.V."/>
            <person name="Manteca A."/>
            <person name="Ramos J.L."/>
            <person name="Gallego J.R."/>
            <person name="Llorente I."/>
            <person name="Martins Dos Santos V.A."/>
            <person name="Jensen O.N."/>
            <person name="Pelaez A.I."/>
            <person name="Sanchez J."/>
            <person name="Ferrer M."/>
        </authorList>
    </citation>
    <scope>NUCLEOTIDE SEQUENCE</scope>
</reference>
<keyword evidence="6" id="KW-0479">Metal-binding</keyword>
<dbReference type="InterPro" id="IPR017896">
    <property type="entry name" value="4Fe4S_Fe-S-bd"/>
</dbReference>
<protein>
    <recommendedName>
        <fullName evidence="4">succinate dehydrogenase</fullName>
        <ecNumber evidence="4">1.3.5.1</ecNumber>
    </recommendedName>
</protein>
<dbReference type="PANTHER" id="PTHR11921:SF29">
    <property type="entry name" value="SUCCINATE DEHYDROGENASE [UBIQUINONE] IRON-SULFUR SUBUNIT, MITOCHONDRIAL"/>
    <property type="match status" value="1"/>
</dbReference>
<keyword evidence="8" id="KW-0003">3Fe-4S</keyword>
<evidence type="ECO:0000256" key="2">
    <source>
        <dbReference type="ARBA" id="ARBA00001966"/>
    </source>
</evidence>
<keyword evidence="6" id="KW-0408">Iron</keyword>
<comment type="cofactor">
    <cofactor evidence="9">
        <name>[2Fe-2S] cluster</name>
        <dbReference type="ChEBI" id="CHEBI:190135"/>
    </cofactor>
</comment>
<feature type="domain" description="4Fe-4S ferredoxin-type" evidence="10">
    <location>
        <begin position="69"/>
        <end position="98"/>
    </location>
</feature>
<evidence type="ECO:0000313" key="11">
    <source>
        <dbReference type="EMBL" id="EQD27217.1"/>
    </source>
</evidence>